<organism evidence="2 3">
    <name type="scientific">Symbiodinium necroappetens</name>
    <dbReference type="NCBI Taxonomy" id="1628268"/>
    <lineage>
        <taxon>Eukaryota</taxon>
        <taxon>Sar</taxon>
        <taxon>Alveolata</taxon>
        <taxon>Dinophyceae</taxon>
        <taxon>Suessiales</taxon>
        <taxon>Symbiodiniaceae</taxon>
        <taxon>Symbiodinium</taxon>
    </lineage>
</organism>
<feature type="region of interest" description="Disordered" evidence="1">
    <location>
        <begin position="38"/>
        <end position="57"/>
    </location>
</feature>
<comment type="caution">
    <text evidence="2">The sequence shown here is derived from an EMBL/GenBank/DDBJ whole genome shotgun (WGS) entry which is preliminary data.</text>
</comment>
<dbReference type="OrthoDB" id="415020at2759"/>
<reference evidence="2" key="1">
    <citation type="submission" date="2021-02" db="EMBL/GenBank/DDBJ databases">
        <authorList>
            <person name="Dougan E. K."/>
            <person name="Rhodes N."/>
            <person name="Thang M."/>
            <person name="Chan C."/>
        </authorList>
    </citation>
    <scope>NUCLEOTIDE SEQUENCE</scope>
</reference>
<dbReference type="PROSITE" id="PS50231">
    <property type="entry name" value="RICIN_B_LECTIN"/>
    <property type="match status" value="1"/>
</dbReference>
<gene>
    <name evidence="2" type="ORF">SNEC2469_LOCUS23500</name>
</gene>
<protein>
    <submittedName>
        <fullName evidence="2">Uncharacterized protein</fullName>
    </submittedName>
</protein>
<dbReference type="InterPro" id="IPR035992">
    <property type="entry name" value="Ricin_B-like_lectins"/>
</dbReference>
<sequence>MGFTYELTYKLIDGYFDKKDSKEEKSWVEVQSPVGHPVLDEEASTSNSAKEPTKGQWQTKGPYTFIAAGNKSRIFFYTGGTACTSIDDVIVRKTKDPKYVVYNFAHLINDGHFMVTKGAFPSNASDNSSDGSSLQVLKDNVVIMKPSEKAGDAREASRGENDLDVNTLQLTGGGCSRVSGFVRYTPKPLYKYDEKELMNGSVLSSVTFEVQEPIGNPVNPPVNIGVTGAVINAVLDPSPEHLRIRVRKEASVKSNDTENVVEAQLYFFCKGGDRMSYRSGWKLFTYQFAGNEGLCLSMGARDSMGMGCHEVSCRKNPISDASLQPCNEEDWAQNFYPEGPLVRSASPAERCLAVDYSAHVEPCKPLTLKMCNESDPGQRWSIVGGDSAQDAALLKMEDGLVASTPKARCVRDVEASVFDSCRNLEKGL</sequence>
<dbReference type="EMBL" id="CAJNJA010043919">
    <property type="protein sequence ID" value="CAE7797762.1"/>
    <property type="molecule type" value="Genomic_DNA"/>
</dbReference>
<dbReference type="AlphaFoldDB" id="A0A812YVC0"/>
<name>A0A812YVC0_9DINO</name>
<feature type="compositionally biased region" description="Polar residues" evidence="1">
    <location>
        <begin position="44"/>
        <end position="57"/>
    </location>
</feature>
<keyword evidence="3" id="KW-1185">Reference proteome</keyword>
<accession>A0A812YVC0</accession>
<evidence type="ECO:0000256" key="1">
    <source>
        <dbReference type="SAM" id="MobiDB-lite"/>
    </source>
</evidence>
<proteinExistence type="predicted"/>
<dbReference type="SUPFAM" id="SSF50370">
    <property type="entry name" value="Ricin B-like lectins"/>
    <property type="match status" value="1"/>
</dbReference>
<evidence type="ECO:0000313" key="3">
    <source>
        <dbReference type="Proteomes" id="UP000601435"/>
    </source>
</evidence>
<evidence type="ECO:0000313" key="2">
    <source>
        <dbReference type="EMBL" id="CAE7797762.1"/>
    </source>
</evidence>
<dbReference type="Proteomes" id="UP000601435">
    <property type="component" value="Unassembled WGS sequence"/>
</dbReference>